<sequence length="163" mass="16987">MPKLSFSTTTAATMLAALNTVGASSLQKRALSPQAMKNLPGWAIALIVIAPFIITIIVVCIVIAYKQRLVRKRTLKTSQLLGSDEYLAAHQNANLHSNDYTNSAQPAHEMATLSPAAPASAAAAADATVAQTSPDHTVIIVPAPTLPPAYNAADESVSALSRA</sequence>
<feature type="transmembrane region" description="Helical" evidence="1">
    <location>
        <begin position="39"/>
        <end position="65"/>
    </location>
</feature>
<keyword evidence="1" id="KW-0472">Membrane</keyword>
<dbReference type="AlphaFoldDB" id="A0A9P6PM97"/>
<gene>
    <name evidence="2" type="ORF">DFQ27_009723</name>
</gene>
<name>A0A9P6PM97_9FUNG</name>
<protein>
    <submittedName>
        <fullName evidence="2">Uncharacterized protein</fullName>
    </submittedName>
</protein>
<proteinExistence type="predicted"/>
<evidence type="ECO:0000313" key="2">
    <source>
        <dbReference type="EMBL" id="KAG0249906.1"/>
    </source>
</evidence>
<comment type="caution">
    <text evidence="2">The sequence shown here is derived from an EMBL/GenBank/DDBJ whole genome shotgun (WGS) entry which is preliminary data.</text>
</comment>
<dbReference type="OrthoDB" id="10513639at2759"/>
<organism evidence="2 3">
    <name type="scientific">Actinomortierella ambigua</name>
    <dbReference type="NCBI Taxonomy" id="1343610"/>
    <lineage>
        <taxon>Eukaryota</taxon>
        <taxon>Fungi</taxon>
        <taxon>Fungi incertae sedis</taxon>
        <taxon>Mucoromycota</taxon>
        <taxon>Mortierellomycotina</taxon>
        <taxon>Mortierellomycetes</taxon>
        <taxon>Mortierellales</taxon>
        <taxon>Mortierellaceae</taxon>
        <taxon>Actinomortierella</taxon>
    </lineage>
</organism>
<dbReference type="Proteomes" id="UP000807716">
    <property type="component" value="Unassembled WGS sequence"/>
</dbReference>
<keyword evidence="3" id="KW-1185">Reference proteome</keyword>
<evidence type="ECO:0000256" key="1">
    <source>
        <dbReference type="SAM" id="Phobius"/>
    </source>
</evidence>
<evidence type="ECO:0000313" key="3">
    <source>
        <dbReference type="Proteomes" id="UP000807716"/>
    </source>
</evidence>
<keyword evidence="1" id="KW-1133">Transmembrane helix</keyword>
<accession>A0A9P6PM97</accession>
<keyword evidence="1" id="KW-0812">Transmembrane</keyword>
<reference evidence="2" key="1">
    <citation type="journal article" date="2020" name="Fungal Divers.">
        <title>Resolving the Mortierellaceae phylogeny through synthesis of multi-gene phylogenetics and phylogenomics.</title>
        <authorList>
            <person name="Vandepol N."/>
            <person name="Liber J."/>
            <person name="Desiro A."/>
            <person name="Na H."/>
            <person name="Kennedy M."/>
            <person name="Barry K."/>
            <person name="Grigoriev I.V."/>
            <person name="Miller A.N."/>
            <person name="O'Donnell K."/>
            <person name="Stajich J.E."/>
            <person name="Bonito G."/>
        </authorList>
    </citation>
    <scope>NUCLEOTIDE SEQUENCE</scope>
    <source>
        <strain evidence="2">BC1065</strain>
    </source>
</reference>
<dbReference type="EMBL" id="JAAAJB010000924">
    <property type="protein sequence ID" value="KAG0249906.1"/>
    <property type="molecule type" value="Genomic_DNA"/>
</dbReference>